<evidence type="ECO:0000256" key="2">
    <source>
        <dbReference type="ARBA" id="ARBA00008520"/>
    </source>
</evidence>
<keyword evidence="5" id="KW-0762">Sugar transport</keyword>
<dbReference type="InterPro" id="IPR006059">
    <property type="entry name" value="SBP"/>
</dbReference>
<evidence type="ECO:0000313" key="6">
    <source>
        <dbReference type="Proteomes" id="UP000523821"/>
    </source>
</evidence>
<comment type="similarity">
    <text evidence="2">Belongs to the bacterial solute-binding protein 1 family.</text>
</comment>
<dbReference type="InterPro" id="IPR050490">
    <property type="entry name" value="Bact_solute-bd_prot1"/>
</dbReference>
<accession>A0A7W9FM68</accession>
<protein>
    <submittedName>
        <fullName evidence="5">Multiple sugar transport system substrate-binding protein</fullName>
    </submittedName>
</protein>
<dbReference type="Proteomes" id="UP000523821">
    <property type="component" value="Unassembled WGS sequence"/>
</dbReference>
<dbReference type="EMBL" id="JACHOO010000004">
    <property type="protein sequence ID" value="MBB5753146.1"/>
    <property type="molecule type" value="Genomic_DNA"/>
</dbReference>
<keyword evidence="6" id="KW-1185">Reference proteome</keyword>
<keyword evidence="4" id="KW-0732">Signal</keyword>
<dbReference type="AlphaFoldDB" id="A0A7W9FM68"/>
<organism evidence="5 6">
    <name type="scientific">Prosthecomicrobium pneumaticum</name>
    <dbReference type="NCBI Taxonomy" id="81895"/>
    <lineage>
        <taxon>Bacteria</taxon>
        <taxon>Pseudomonadati</taxon>
        <taxon>Pseudomonadota</taxon>
        <taxon>Alphaproteobacteria</taxon>
        <taxon>Hyphomicrobiales</taxon>
        <taxon>Kaistiaceae</taxon>
        <taxon>Prosthecomicrobium</taxon>
    </lineage>
</organism>
<evidence type="ECO:0000256" key="4">
    <source>
        <dbReference type="SAM" id="SignalP"/>
    </source>
</evidence>
<gene>
    <name evidence="5" type="ORF">GGQ63_002212</name>
</gene>
<dbReference type="Pfam" id="PF01547">
    <property type="entry name" value="SBP_bac_1"/>
    <property type="match status" value="1"/>
</dbReference>
<comment type="caution">
    <text evidence="5">The sequence shown here is derived from an EMBL/GenBank/DDBJ whole genome shotgun (WGS) entry which is preliminary data.</text>
</comment>
<evidence type="ECO:0000256" key="3">
    <source>
        <dbReference type="ARBA" id="ARBA00022764"/>
    </source>
</evidence>
<dbReference type="RefSeq" id="WP_183855683.1">
    <property type="nucleotide sequence ID" value="NZ_JACHOO010000004.1"/>
</dbReference>
<reference evidence="5 6" key="1">
    <citation type="submission" date="2020-08" db="EMBL/GenBank/DDBJ databases">
        <title>Genomic Encyclopedia of Type Strains, Phase IV (KMG-IV): sequencing the most valuable type-strain genomes for metagenomic binning, comparative biology and taxonomic classification.</title>
        <authorList>
            <person name="Goeker M."/>
        </authorList>
    </citation>
    <scope>NUCLEOTIDE SEQUENCE [LARGE SCALE GENOMIC DNA]</scope>
    <source>
        <strain evidence="5 6">DSM 16268</strain>
    </source>
</reference>
<name>A0A7W9FM68_9HYPH</name>
<dbReference type="CDD" id="cd13585">
    <property type="entry name" value="PBP2_TMBP_like"/>
    <property type="match status" value="1"/>
</dbReference>
<dbReference type="PANTHER" id="PTHR43649">
    <property type="entry name" value="ARABINOSE-BINDING PROTEIN-RELATED"/>
    <property type="match status" value="1"/>
</dbReference>
<evidence type="ECO:0000256" key="1">
    <source>
        <dbReference type="ARBA" id="ARBA00004418"/>
    </source>
</evidence>
<keyword evidence="5" id="KW-0813">Transport</keyword>
<dbReference type="Gene3D" id="3.40.190.10">
    <property type="entry name" value="Periplasmic binding protein-like II"/>
    <property type="match status" value="2"/>
</dbReference>
<sequence length="429" mass="46695">MTIFSQLRQRGAARYLASIAAGALIGLSTLSASAQQPVTLNFWDMIWGPPEYIDAAKGLVDQFNTEHPEIKVEYRSVPWNNWYQTFVTAIGAGTAPDVSTGAGYQAVQLYDLGAIRPVDDLVEEMKASGDLDDFLPGTVDTLRYDDHYVALPWGLDIRVWFYRKDLLEAAGIAVPTNWQELRDAAKALTKDGKYGVVASGDTGGSHYIYNAILNNGGGLFTADRKLDLKSERNVEALQYLAGMAADGSVSPASVGYNSDDRRGAFTRGEAAFMLDGPGAIDQAGDQAANIGIVPPLAGPHGDKGTIFWVNNIMVYQQTQHPEEVKTFLKWWSKNQKELWTKGRSGQLPTRASIAADPYFTGSPSRSYVLENYVPTGKTTATQAEGIFPALNEVEGEGVMQTLVQEIWQGKDLGASLDTAEQRLRGILGE</sequence>
<dbReference type="GO" id="GO:0042597">
    <property type="term" value="C:periplasmic space"/>
    <property type="evidence" value="ECO:0007669"/>
    <property type="project" value="UniProtKB-SubCell"/>
</dbReference>
<dbReference type="PANTHER" id="PTHR43649:SF30">
    <property type="entry name" value="ABC TRANSPORTER SUBSTRATE-BINDING PROTEIN"/>
    <property type="match status" value="1"/>
</dbReference>
<evidence type="ECO:0000313" key="5">
    <source>
        <dbReference type="EMBL" id="MBB5753146.1"/>
    </source>
</evidence>
<proteinExistence type="inferred from homology"/>
<keyword evidence="3" id="KW-0574">Periplasm</keyword>
<feature type="signal peptide" evidence="4">
    <location>
        <begin position="1"/>
        <end position="34"/>
    </location>
</feature>
<comment type="subcellular location">
    <subcellularLocation>
        <location evidence="1">Periplasm</location>
    </subcellularLocation>
</comment>
<dbReference type="SUPFAM" id="SSF53850">
    <property type="entry name" value="Periplasmic binding protein-like II"/>
    <property type="match status" value="1"/>
</dbReference>
<feature type="chain" id="PRO_5031032900" evidence="4">
    <location>
        <begin position="35"/>
        <end position="429"/>
    </location>
</feature>